<dbReference type="SUPFAM" id="SSF111331">
    <property type="entry name" value="NAD kinase/diacylglycerol kinase-like"/>
    <property type="match status" value="1"/>
</dbReference>
<proteinExistence type="predicted"/>
<dbReference type="Pfam" id="PF00781">
    <property type="entry name" value="DAGK_cat"/>
    <property type="match status" value="1"/>
</dbReference>
<evidence type="ECO:0000313" key="8">
    <source>
        <dbReference type="Proteomes" id="UP000809789"/>
    </source>
</evidence>
<evidence type="ECO:0000256" key="4">
    <source>
        <dbReference type="ARBA" id="ARBA00022840"/>
    </source>
</evidence>
<dbReference type="InterPro" id="IPR001206">
    <property type="entry name" value="Diacylglycerol_kinase_cat_dom"/>
</dbReference>
<dbReference type="GO" id="GO:0046512">
    <property type="term" value="P:sphingosine biosynthetic process"/>
    <property type="evidence" value="ECO:0007669"/>
    <property type="project" value="TreeGrafter"/>
</dbReference>
<feature type="domain" description="DAGKc" evidence="6">
    <location>
        <begin position="141"/>
        <end position="280"/>
    </location>
</feature>
<dbReference type="InterPro" id="IPR016064">
    <property type="entry name" value="NAD/diacylglycerol_kinase_sf"/>
</dbReference>
<keyword evidence="1" id="KW-0808">Transferase</keyword>
<dbReference type="PROSITE" id="PS50146">
    <property type="entry name" value="DAGK"/>
    <property type="match status" value="1"/>
</dbReference>
<dbReference type="OrthoDB" id="3853857at2759"/>
<dbReference type="InterPro" id="IPR045540">
    <property type="entry name" value="YegS/DAGK_C"/>
</dbReference>
<dbReference type="InterPro" id="IPR055916">
    <property type="entry name" value="DUF7493"/>
</dbReference>
<dbReference type="Proteomes" id="UP000809789">
    <property type="component" value="Unassembled WGS sequence"/>
</dbReference>
<dbReference type="GO" id="GO:0016020">
    <property type="term" value="C:membrane"/>
    <property type="evidence" value="ECO:0007669"/>
    <property type="project" value="TreeGrafter"/>
</dbReference>
<gene>
    <name evidence="7" type="ORF">KVT40_006571</name>
</gene>
<dbReference type="GO" id="GO:0005524">
    <property type="term" value="F:ATP binding"/>
    <property type="evidence" value="ECO:0007669"/>
    <property type="project" value="UniProtKB-KW"/>
</dbReference>
<dbReference type="Pfam" id="PF19279">
    <property type="entry name" value="YegS_C"/>
    <property type="match status" value="1"/>
</dbReference>
<dbReference type="PANTHER" id="PTHR12358">
    <property type="entry name" value="SPHINGOSINE KINASE"/>
    <property type="match status" value="1"/>
</dbReference>
<dbReference type="GO" id="GO:0005737">
    <property type="term" value="C:cytoplasm"/>
    <property type="evidence" value="ECO:0007669"/>
    <property type="project" value="TreeGrafter"/>
</dbReference>
<evidence type="ECO:0000313" key="7">
    <source>
        <dbReference type="EMBL" id="KAG8626170.1"/>
    </source>
</evidence>
<accession>A0A8K0L2C3</accession>
<dbReference type="Pfam" id="PF24321">
    <property type="entry name" value="DUF7493"/>
    <property type="match status" value="1"/>
</dbReference>
<keyword evidence="3" id="KW-0418">Kinase</keyword>
<feature type="compositionally biased region" description="Polar residues" evidence="5">
    <location>
        <begin position="19"/>
        <end position="28"/>
    </location>
</feature>
<feature type="region of interest" description="Disordered" evidence="5">
    <location>
        <begin position="1"/>
        <end position="31"/>
    </location>
</feature>
<evidence type="ECO:0000259" key="6">
    <source>
        <dbReference type="PROSITE" id="PS50146"/>
    </source>
</evidence>
<dbReference type="Gene3D" id="2.60.200.40">
    <property type="match status" value="1"/>
</dbReference>
<name>A0A8K0L2C3_9PEZI</name>
<comment type="caution">
    <text evidence="7">The sequence shown here is derived from an EMBL/GenBank/DDBJ whole genome shotgun (WGS) entry which is preliminary data.</text>
</comment>
<dbReference type="InterPro" id="IPR050187">
    <property type="entry name" value="Lipid_Phosphate_FormReg"/>
</dbReference>
<evidence type="ECO:0000256" key="2">
    <source>
        <dbReference type="ARBA" id="ARBA00022741"/>
    </source>
</evidence>
<keyword evidence="8" id="KW-1185">Reference proteome</keyword>
<reference evidence="7" key="1">
    <citation type="submission" date="2021-07" db="EMBL/GenBank/DDBJ databases">
        <title>Elsinoe batatas strain:CRI-CJ2 Genome sequencing and assembly.</title>
        <authorList>
            <person name="Huang L."/>
        </authorList>
    </citation>
    <scope>NUCLEOTIDE SEQUENCE</scope>
    <source>
        <strain evidence="7">CRI-CJ2</strain>
    </source>
</reference>
<dbReference type="EMBL" id="JAESVG020000007">
    <property type="protein sequence ID" value="KAG8626170.1"/>
    <property type="molecule type" value="Genomic_DNA"/>
</dbReference>
<feature type="compositionally biased region" description="Polar residues" evidence="5">
    <location>
        <begin position="1"/>
        <end position="11"/>
    </location>
</feature>
<organism evidence="7 8">
    <name type="scientific">Elsinoe batatas</name>
    <dbReference type="NCBI Taxonomy" id="2601811"/>
    <lineage>
        <taxon>Eukaryota</taxon>
        <taxon>Fungi</taxon>
        <taxon>Dikarya</taxon>
        <taxon>Ascomycota</taxon>
        <taxon>Pezizomycotina</taxon>
        <taxon>Dothideomycetes</taxon>
        <taxon>Dothideomycetidae</taxon>
        <taxon>Myriangiales</taxon>
        <taxon>Elsinoaceae</taxon>
        <taxon>Elsinoe</taxon>
    </lineage>
</organism>
<sequence>MSAESDLSLTNPFADRPGSISSDASSPPTDLLVDRNARLSLTTDGLVVYDPGLRPHHQICGIPLPLPRSNTQTIPYHNILSATLTSDPSSPTTLSITHALPLSRSSVRPAYITYPLPSKSLPSASAFLTVLLSRAYPPRVQRNKRIKILINPLGGRGLAPTLFARDVEPILRAAGCELDVETTTHVGHARDIARDIDVEKYDVIACCSGDGTPHEVFNGLAEQAAPRRALRKMAVAQLPCGSGNAMCRNLLATDSPSVAALALVKGERRMFDLARVSQGERMLWSFLSQSVGIVAEVDLGTEHLRWMGGMRFTWGFLVRLLGKTVYPAEVSVLVEEEKEKVREVYKRMRYRGEQMREEEREARDHEPLDRPRYGTVRDAVPKEWETRDMPTLGNFYCGNMAWMATDAPFFPAALPNDGLLDLVNIDGNIRRHVSIKLLMSVEGNGFFDQKEVKYRKVRAVRITPRLRAGQREGFISIDGERVPFEPFQVEIVEGIGTVLSLMGAAYDFPGPPEL</sequence>
<keyword evidence="2" id="KW-0547">Nucleotide-binding</keyword>
<keyword evidence="4" id="KW-0067">ATP-binding</keyword>
<evidence type="ECO:0000256" key="5">
    <source>
        <dbReference type="SAM" id="MobiDB-lite"/>
    </source>
</evidence>
<evidence type="ECO:0000256" key="1">
    <source>
        <dbReference type="ARBA" id="ARBA00022679"/>
    </source>
</evidence>
<protein>
    <recommendedName>
        <fullName evidence="6">DAGKc domain-containing protein</fullName>
    </recommendedName>
</protein>
<dbReference type="InterPro" id="IPR017438">
    <property type="entry name" value="ATP-NAD_kinase_N"/>
</dbReference>
<dbReference type="Gene3D" id="3.40.50.10330">
    <property type="entry name" value="Probable inorganic polyphosphate/atp-NAD kinase, domain 1"/>
    <property type="match status" value="1"/>
</dbReference>
<evidence type="ECO:0000256" key="3">
    <source>
        <dbReference type="ARBA" id="ARBA00022777"/>
    </source>
</evidence>
<dbReference type="GO" id="GO:0001727">
    <property type="term" value="F:lipid kinase activity"/>
    <property type="evidence" value="ECO:0007669"/>
    <property type="project" value="TreeGrafter"/>
</dbReference>
<dbReference type="PANTHER" id="PTHR12358:SF31">
    <property type="entry name" value="ACYLGLYCEROL KINASE, MITOCHONDRIAL"/>
    <property type="match status" value="1"/>
</dbReference>
<dbReference type="AlphaFoldDB" id="A0A8K0L2C3"/>
<dbReference type="SMART" id="SM00046">
    <property type="entry name" value="DAGKc"/>
    <property type="match status" value="1"/>
</dbReference>